<dbReference type="PANTHER" id="PTHR45436">
    <property type="entry name" value="SENSOR HISTIDINE KINASE YKOH"/>
    <property type="match status" value="1"/>
</dbReference>
<dbReference type="Proteomes" id="UP000807542">
    <property type="component" value="Unassembled WGS sequence"/>
</dbReference>
<dbReference type="CDD" id="cd00082">
    <property type="entry name" value="HisKA"/>
    <property type="match status" value="1"/>
</dbReference>
<dbReference type="Gene3D" id="1.20.5.1040">
    <property type="entry name" value="Sensor protein qsec"/>
    <property type="match status" value="2"/>
</dbReference>
<keyword evidence="9 16" id="KW-0812">Transmembrane</keyword>
<evidence type="ECO:0000256" key="11">
    <source>
        <dbReference type="ARBA" id="ARBA00022777"/>
    </source>
</evidence>
<evidence type="ECO:0000313" key="19">
    <source>
        <dbReference type="EMBL" id="MBK5176363.1"/>
    </source>
</evidence>
<evidence type="ECO:0000256" key="7">
    <source>
        <dbReference type="ARBA" id="ARBA00022553"/>
    </source>
</evidence>
<dbReference type="Proteomes" id="UP001296969">
    <property type="component" value="Unassembled WGS sequence"/>
</dbReference>
<dbReference type="SMART" id="SM00388">
    <property type="entry name" value="HisKA"/>
    <property type="match status" value="1"/>
</dbReference>
<dbReference type="InterPro" id="IPR003594">
    <property type="entry name" value="HATPase_dom"/>
</dbReference>
<comment type="subcellular location">
    <subcellularLocation>
        <location evidence="2">Cell inner membrane</location>
        <topology evidence="2">Multi-pass membrane protein</topology>
    </subcellularLocation>
</comment>
<evidence type="ECO:0000256" key="12">
    <source>
        <dbReference type="ARBA" id="ARBA00022840"/>
    </source>
</evidence>
<reference evidence="19 21" key="1">
    <citation type="submission" date="2020-11" db="EMBL/GenBank/DDBJ databases">
        <title>Insectihabitans protaetiae gen. nov. sp. nov. and Insectihabitans allomyrinae sp. nov., isolated from larvae of Protaetia brevitarsis seulensis and Allomyrina dichotoma, respectively.</title>
        <authorList>
            <person name="Lee S.D."/>
            <person name="Byeon Y.-S."/>
            <person name="Kim S.-M."/>
            <person name="Yang H.L."/>
            <person name="Kim I.S."/>
        </authorList>
    </citation>
    <scope>NUCLEOTIDE SEQUENCE</scope>
    <source>
        <strain evidence="19">CWB-B4</strain>
        <strain evidence="18 21">CWB-B43</strain>
    </source>
</reference>
<keyword evidence="8 19" id="KW-0808">Transferase</keyword>
<keyword evidence="15 16" id="KW-0472">Membrane</keyword>
<evidence type="ECO:0000256" key="1">
    <source>
        <dbReference type="ARBA" id="ARBA00000085"/>
    </source>
</evidence>
<dbReference type="RefSeq" id="WP_228397983.1">
    <property type="nucleotide sequence ID" value="NZ_JADRCP010000001.1"/>
</dbReference>
<dbReference type="EC" id="2.7.13.3" evidence="3"/>
<evidence type="ECO:0000256" key="4">
    <source>
        <dbReference type="ARBA" id="ARBA00017234"/>
    </source>
</evidence>
<dbReference type="PROSITE" id="PS50109">
    <property type="entry name" value="HIS_KIN"/>
    <property type="match status" value="1"/>
</dbReference>
<evidence type="ECO:0000256" key="13">
    <source>
        <dbReference type="ARBA" id="ARBA00022989"/>
    </source>
</evidence>
<dbReference type="InterPro" id="IPR004358">
    <property type="entry name" value="Sig_transdc_His_kin-like_C"/>
</dbReference>
<evidence type="ECO:0000256" key="6">
    <source>
        <dbReference type="ARBA" id="ARBA00022519"/>
    </source>
</evidence>
<dbReference type="AlphaFoldDB" id="A0A9D7AHX8"/>
<dbReference type="PRINTS" id="PR00344">
    <property type="entry name" value="BCTRLSENSOR"/>
</dbReference>
<keyword evidence="7" id="KW-0597">Phosphoprotein</keyword>
<evidence type="ECO:0000256" key="14">
    <source>
        <dbReference type="ARBA" id="ARBA00023012"/>
    </source>
</evidence>
<keyword evidence="11 19" id="KW-0418">Kinase</keyword>
<dbReference type="Pfam" id="PF08521">
    <property type="entry name" value="2CSK_N"/>
    <property type="match status" value="1"/>
</dbReference>
<dbReference type="Gene3D" id="1.10.287.130">
    <property type="match status" value="1"/>
</dbReference>
<accession>A0A9D7AHX8</accession>
<keyword evidence="5" id="KW-1003">Cell membrane</keyword>
<organism evidence="19 20">
    <name type="scientific">Limnobaculum xujianqingii</name>
    <dbReference type="NCBI Taxonomy" id="2738837"/>
    <lineage>
        <taxon>Bacteria</taxon>
        <taxon>Pseudomonadati</taxon>
        <taxon>Pseudomonadota</taxon>
        <taxon>Gammaproteobacteria</taxon>
        <taxon>Enterobacterales</taxon>
        <taxon>Budviciaceae</taxon>
        <taxon>Limnobaculum</taxon>
    </lineage>
</organism>
<evidence type="ECO:0000256" key="15">
    <source>
        <dbReference type="ARBA" id="ARBA00023136"/>
    </source>
</evidence>
<dbReference type="InterPro" id="IPR059132">
    <property type="entry name" value="QseC"/>
</dbReference>
<keyword evidence="10" id="KW-0547">Nucleotide-binding</keyword>
<dbReference type="EMBL" id="JADRCP010000001">
    <property type="protein sequence ID" value="MBK5176363.1"/>
    <property type="molecule type" value="Genomic_DNA"/>
</dbReference>
<evidence type="ECO:0000256" key="10">
    <source>
        <dbReference type="ARBA" id="ARBA00022741"/>
    </source>
</evidence>
<dbReference type="SUPFAM" id="SSF47384">
    <property type="entry name" value="Homodimeric domain of signal transducing histidine kinase"/>
    <property type="match status" value="1"/>
</dbReference>
<gene>
    <name evidence="19" type="primary">qseC</name>
    <name evidence="19" type="ORF">I2492_08505</name>
    <name evidence="18" type="ORF">I2493_08505</name>
</gene>
<dbReference type="InterPro" id="IPR013727">
    <property type="entry name" value="2CSK_N"/>
</dbReference>
<evidence type="ECO:0000256" key="8">
    <source>
        <dbReference type="ARBA" id="ARBA00022679"/>
    </source>
</evidence>
<dbReference type="InterPro" id="IPR036890">
    <property type="entry name" value="HATPase_C_sf"/>
</dbReference>
<dbReference type="FunFam" id="1.10.287.130:FF:000035">
    <property type="entry name" value="Two-component sensor histidine kinase"/>
    <property type="match status" value="1"/>
</dbReference>
<dbReference type="NCBIfam" id="NF007664">
    <property type="entry name" value="PRK10337.1"/>
    <property type="match status" value="1"/>
</dbReference>
<dbReference type="InterPro" id="IPR005467">
    <property type="entry name" value="His_kinase_dom"/>
</dbReference>
<comment type="catalytic activity">
    <reaction evidence="1">
        <text>ATP + protein L-histidine = ADP + protein N-phospho-L-histidine.</text>
        <dbReference type="EC" id="2.7.13.3"/>
    </reaction>
</comment>
<feature type="domain" description="Histidine kinase" evidence="17">
    <location>
        <begin position="243"/>
        <end position="453"/>
    </location>
</feature>
<keyword evidence="6" id="KW-0997">Cell inner membrane</keyword>
<evidence type="ECO:0000313" key="20">
    <source>
        <dbReference type="Proteomes" id="UP000807542"/>
    </source>
</evidence>
<evidence type="ECO:0000256" key="5">
    <source>
        <dbReference type="ARBA" id="ARBA00022475"/>
    </source>
</evidence>
<name>A0A9D7AHX8_9GAMM</name>
<evidence type="ECO:0000256" key="9">
    <source>
        <dbReference type="ARBA" id="ARBA00022692"/>
    </source>
</evidence>
<evidence type="ECO:0000256" key="16">
    <source>
        <dbReference type="SAM" id="Phobius"/>
    </source>
</evidence>
<evidence type="ECO:0000256" key="3">
    <source>
        <dbReference type="ARBA" id="ARBA00012438"/>
    </source>
</evidence>
<dbReference type="GO" id="GO:0005524">
    <property type="term" value="F:ATP binding"/>
    <property type="evidence" value="ECO:0007669"/>
    <property type="project" value="UniProtKB-KW"/>
</dbReference>
<dbReference type="Pfam" id="PF02518">
    <property type="entry name" value="HATPase_c"/>
    <property type="match status" value="1"/>
</dbReference>
<feature type="transmembrane region" description="Helical" evidence="16">
    <location>
        <begin position="164"/>
        <end position="182"/>
    </location>
</feature>
<keyword evidence="21" id="KW-1185">Reference proteome</keyword>
<dbReference type="PANTHER" id="PTHR45436:SF14">
    <property type="entry name" value="SENSOR PROTEIN QSEC"/>
    <property type="match status" value="1"/>
</dbReference>
<sequence>MKTLSLRLRLILLFILLVVVTWSIASFLAWRQTSKNIDEMFDTQQMIFAKRLSVLQPATIGNISQQLPKTKKLLRHNRGAQDDDALAFAIFTPDGEMVLHDGDNGSNFIFNYHQDGFANSAIKEDDDLWRIVWLKTADSRYIVAVGQELDYRDDMLEDLLISQLKPWLIALPLMALLMVWLITRELKPLRHIANQLNRRQPDDESSLMVNRLPSEIQPIVDALNKLFTRIGMMLVRERRFTSDAAHELRSPLAALRVQTEVVQLSGDDEAMRQHALANLTDGIDRSTRVVDQLLMLSRLDSFSQLDDVQQIEWQALLQNAIADIYPKAQAERIDIRLDIHQEPAPIKGQQLLLSVLLRNLLDNAIRYGRQGSSITVTLDRHSFSVEDEGPGVSDEYLQRIGERFFRPPGQEKTGSGLGLSIVQRIAHLHGLGVKFSNREQGGFKVVISWREIN</sequence>
<evidence type="ECO:0000313" key="18">
    <source>
        <dbReference type="EMBL" id="MBK5073054.1"/>
    </source>
</evidence>
<dbReference type="SMART" id="SM00387">
    <property type="entry name" value="HATPase_c"/>
    <property type="match status" value="1"/>
</dbReference>
<dbReference type="Gene3D" id="3.30.565.10">
    <property type="entry name" value="Histidine kinase-like ATPase, C-terminal domain"/>
    <property type="match status" value="1"/>
</dbReference>
<dbReference type="GO" id="GO:0005886">
    <property type="term" value="C:plasma membrane"/>
    <property type="evidence" value="ECO:0007669"/>
    <property type="project" value="TreeGrafter"/>
</dbReference>
<evidence type="ECO:0000259" key="17">
    <source>
        <dbReference type="PROSITE" id="PS50109"/>
    </source>
</evidence>
<dbReference type="InterPro" id="IPR003661">
    <property type="entry name" value="HisK_dim/P_dom"/>
</dbReference>
<dbReference type="Pfam" id="PF00512">
    <property type="entry name" value="HisKA"/>
    <property type="match status" value="1"/>
</dbReference>
<proteinExistence type="predicted"/>
<evidence type="ECO:0000313" key="21">
    <source>
        <dbReference type="Proteomes" id="UP001296969"/>
    </source>
</evidence>
<evidence type="ECO:0000256" key="2">
    <source>
        <dbReference type="ARBA" id="ARBA00004429"/>
    </source>
</evidence>
<dbReference type="InterPro" id="IPR050428">
    <property type="entry name" value="TCS_sensor_his_kinase"/>
</dbReference>
<dbReference type="EMBL" id="JADRCQ010000001">
    <property type="protein sequence ID" value="MBK5073054.1"/>
    <property type="molecule type" value="Genomic_DNA"/>
</dbReference>
<dbReference type="InterPro" id="IPR036097">
    <property type="entry name" value="HisK_dim/P_sf"/>
</dbReference>
<protein>
    <recommendedName>
        <fullName evidence="4">Sensor protein QseC</fullName>
        <ecNumber evidence="3">2.7.13.3</ecNumber>
    </recommendedName>
</protein>
<keyword evidence="12" id="KW-0067">ATP-binding</keyword>
<dbReference type="SUPFAM" id="SSF55874">
    <property type="entry name" value="ATPase domain of HSP90 chaperone/DNA topoisomerase II/histidine kinase"/>
    <property type="match status" value="1"/>
</dbReference>
<keyword evidence="13 16" id="KW-1133">Transmembrane helix</keyword>
<keyword evidence="14" id="KW-0902">Two-component regulatory system</keyword>
<comment type="caution">
    <text evidence="19">The sequence shown here is derived from an EMBL/GenBank/DDBJ whole genome shotgun (WGS) entry which is preliminary data.</text>
</comment>
<dbReference type="GO" id="GO:0000155">
    <property type="term" value="F:phosphorelay sensor kinase activity"/>
    <property type="evidence" value="ECO:0007669"/>
    <property type="project" value="InterPro"/>
</dbReference>